<organism evidence="1 2">
    <name type="scientific">Tilletiopsis washingtonensis</name>
    <dbReference type="NCBI Taxonomy" id="58919"/>
    <lineage>
        <taxon>Eukaryota</taxon>
        <taxon>Fungi</taxon>
        <taxon>Dikarya</taxon>
        <taxon>Basidiomycota</taxon>
        <taxon>Ustilaginomycotina</taxon>
        <taxon>Exobasidiomycetes</taxon>
        <taxon>Entylomatales</taxon>
        <taxon>Entylomatales incertae sedis</taxon>
        <taxon>Tilletiopsis</taxon>
    </lineage>
</organism>
<reference evidence="1 2" key="1">
    <citation type="journal article" date="2018" name="Mol. Biol. Evol.">
        <title>Broad Genomic Sampling Reveals a Smut Pathogenic Ancestry of the Fungal Clade Ustilaginomycotina.</title>
        <authorList>
            <person name="Kijpornyongpan T."/>
            <person name="Mondo S.J."/>
            <person name="Barry K."/>
            <person name="Sandor L."/>
            <person name="Lee J."/>
            <person name="Lipzen A."/>
            <person name="Pangilinan J."/>
            <person name="LaButti K."/>
            <person name="Hainaut M."/>
            <person name="Henrissat B."/>
            <person name="Grigoriev I.V."/>
            <person name="Spatafora J.W."/>
            <person name="Aime M.C."/>
        </authorList>
    </citation>
    <scope>NUCLEOTIDE SEQUENCE [LARGE SCALE GENOMIC DNA]</scope>
    <source>
        <strain evidence="1 2">MCA 4186</strain>
    </source>
</reference>
<dbReference type="InterPro" id="IPR044924">
    <property type="entry name" value="HAD-SF_hydro_IA_REG-2-like_cap"/>
</dbReference>
<dbReference type="STRING" id="58919.A0A316Z9K7"/>
<name>A0A316Z9K7_9BASI</name>
<keyword evidence="2" id="KW-1185">Reference proteome</keyword>
<dbReference type="GeneID" id="37272929"/>
<dbReference type="GO" id="GO:0005634">
    <property type="term" value="C:nucleus"/>
    <property type="evidence" value="ECO:0007669"/>
    <property type="project" value="TreeGrafter"/>
</dbReference>
<dbReference type="InterPro" id="IPR051828">
    <property type="entry name" value="HAD-like_hydrolase_domain"/>
</dbReference>
<dbReference type="Gene3D" id="1.10.150.720">
    <property type="entry name" value="Haloacid dehalogenase-like hydrolase"/>
    <property type="match status" value="1"/>
</dbReference>
<dbReference type="PANTHER" id="PTHR46191">
    <property type="match status" value="1"/>
</dbReference>
<dbReference type="Pfam" id="PF00702">
    <property type="entry name" value="Hydrolase"/>
    <property type="match status" value="1"/>
</dbReference>
<gene>
    <name evidence="1" type="ORF">FA09DRAFT_361660</name>
</gene>
<dbReference type="PANTHER" id="PTHR46191:SF2">
    <property type="entry name" value="HALOACID DEHALOGENASE-LIKE HYDROLASE DOMAIN-CONTAINING PROTEIN 3"/>
    <property type="match status" value="1"/>
</dbReference>
<evidence type="ECO:0000313" key="2">
    <source>
        <dbReference type="Proteomes" id="UP000245946"/>
    </source>
</evidence>
<dbReference type="SUPFAM" id="SSF56784">
    <property type="entry name" value="HAD-like"/>
    <property type="match status" value="1"/>
</dbReference>
<evidence type="ECO:0000313" key="1">
    <source>
        <dbReference type="EMBL" id="PWN96945.1"/>
    </source>
</evidence>
<dbReference type="Gene3D" id="3.40.50.1000">
    <property type="entry name" value="HAD superfamily/HAD-like"/>
    <property type="match status" value="1"/>
</dbReference>
<dbReference type="AlphaFoldDB" id="A0A316Z9K7"/>
<proteinExistence type="predicted"/>
<protein>
    <submittedName>
        <fullName evidence="1">HAD-like protein</fullName>
    </submittedName>
</protein>
<dbReference type="InterPro" id="IPR023214">
    <property type="entry name" value="HAD_sf"/>
</dbReference>
<dbReference type="OrthoDB" id="444127at2759"/>
<accession>A0A316Z9K7</accession>
<dbReference type="RefSeq" id="XP_025597224.1">
    <property type="nucleotide sequence ID" value="XM_025745385.1"/>
</dbReference>
<dbReference type="EMBL" id="KZ819297">
    <property type="protein sequence ID" value="PWN96945.1"/>
    <property type="molecule type" value="Genomic_DNA"/>
</dbReference>
<dbReference type="InterPro" id="IPR036412">
    <property type="entry name" value="HAD-like_sf"/>
</dbReference>
<sequence>MRASSAMLGLSARTSAPVRLVLLDAFGTLLRPRIAPHLQYGEEAHKLGIEYDADKLAPAFKQAFKHLAAAHPSYAPLGPDAWWTRLIVRTFAECAPSASSSQVTGELAPRLLRRFASKEAYELFPETLEALQALRALPPARAPDVVLASNGDARIVAALRQLLAAHSAAHLLELRPGLRLSPRLTWDLRASKPERAFFRRVLARVGAASEEQAEGEGERWDEMARQTLVVGDMQAEDYDGARAAGTQVLLLDRNGTQRDVESDVRIESLNEVALYVQQANAHR</sequence>
<dbReference type="Proteomes" id="UP000245946">
    <property type="component" value="Unassembled WGS sequence"/>
</dbReference>